<sequence length="180" mass="20822">ETYFYKDEYWGVPIWTMVFLLTYRPSLLEKYVGTSEPPKNWEEYLEYAEKLTDPENDVYGIGIGGGINLMISEQAYTFMANTGAMFFDEEGNVTFNNPETIQAMEMYRDLFQYNPPGAEAWSWGEIELNIMAGKIAMAPYFPSVQRRFDMELDSDAKMSIQQLHHSNLLKILMSQQLALS</sequence>
<dbReference type="Gene3D" id="3.40.190.10">
    <property type="entry name" value="Periplasmic binding protein-like II"/>
    <property type="match status" value="2"/>
</dbReference>
<evidence type="ECO:0008006" key="5">
    <source>
        <dbReference type="Google" id="ProtNLM"/>
    </source>
</evidence>
<dbReference type="AlphaFoldDB" id="X1SX78"/>
<proteinExistence type="inferred from homology"/>
<feature type="non-terminal residue" evidence="4">
    <location>
        <position position="1"/>
    </location>
</feature>
<organism evidence="4">
    <name type="scientific">marine sediment metagenome</name>
    <dbReference type="NCBI Taxonomy" id="412755"/>
    <lineage>
        <taxon>unclassified sequences</taxon>
        <taxon>metagenomes</taxon>
        <taxon>ecological metagenomes</taxon>
    </lineage>
</organism>
<accession>X1SX78</accession>
<protein>
    <recommendedName>
        <fullName evidence="5">Extracellular solute-binding protein</fullName>
    </recommendedName>
</protein>
<evidence type="ECO:0000256" key="1">
    <source>
        <dbReference type="ARBA" id="ARBA00008520"/>
    </source>
</evidence>
<dbReference type="Pfam" id="PF01547">
    <property type="entry name" value="SBP_bac_1"/>
    <property type="match status" value="1"/>
</dbReference>
<dbReference type="SUPFAM" id="SSF53850">
    <property type="entry name" value="Periplasmic binding protein-like II"/>
    <property type="match status" value="1"/>
</dbReference>
<evidence type="ECO:0000313" key="4">
    <source>
        <dbReference type="EMBL" id="GAI79935.1"/>
    </source>
</evidence>
<keyword evidence="2" id="KW-0813">Transport</keyword>
<dbReference type="EMBL" id="BARW01009394">
    <property type="protein sequence ID" value="GAI79935.1"/>
    <property type="molecule type" value="Genomic_DNA"/>
</dbReference>
<comment type="similarity">
    <text evidence="1">Belongs to the bacterial solute-binding protein 1 family.</text>
</comment>
<dbReference type="InterPro" id="IPR006059">
    <property type="entry name" value="SBP"/>
</dbReference>
<dbReference type="PANTHER" id="PTHR43649">
    <property type="entry name" value="ARABINOSE-BINDING PROTEIN-RELATED"/>
    <property type="match status" value="1"/>
</dbReference>
<keyword evidence="3" id="KW-0732">Signal</keyword>
<comment type="caution">
    <text evidence="4">The sequence shown here is derived from an EMBL/GenBank/DDBJ whole genome shotgun (WGS) entry which is preliminary data.</text>
</comment>
<gene>
    <name evidence="4" type="ORF">S12H4_18913</name>
</gene>
<reference evidence="4" key="1">
    <citation type="journal article" date="2014" name="Front. Microbiol.">
        <title>High frequency of phylogenetically diverse reductive dehalogenase-homologous genes in deep subseafloor sedimentary metagenomes.</title>
        <authorList>
            <person name="Kawai M."/>
            <person name="Futagami T."/>
            <person name="Toyoda A."/>
            <person name="Takaki Y."/>
            <person name="Nishi S."/>
            <person name="Hori S."/>
            <person name="Arai W."/>
            <person name="Tsubouchi T."/>
            <person name="Morono Y."/>
            <person name="Uchiyama I."/>
            <person name="Ito T."/>
            <person name="Fujiyama A."/>
            <person name="Inagaki F."/>
            <person name="Takami H."/>
        </authorList>
    </citation>
    <scope>NUCLEOTIDE SEQUENCE</scope>
    <source>
        <strain evidence="4">Expedition CK06-06</strain>
    </source>
</reference>
<evidence type="ECO:0000256" key="3">
    <source>
        <dbReference type="ARBA" id="ARBA00022729"/>
    </source>
</evidence>
<name>X1SX78_9ZZZZ</name>
<evidence type="ECO:0000256" key="2">
    <source>
        <dbReference type="ARBA" id="ARBA00022448"/>
    </source>
</evidence>
<dbReference type="PANTHER" id="PTHR43649:SF34">
    <property type="entry name" value="ABC TRANSPORTER PERIPLASMIC-BINDING PROTEIN YCJN-RELATED"/>
    <property type="match status" value="1"/>
</dbReference>
<dbReference type="InterPro" id="IPR050490">
    <property type="entry name" value="Bact_solute-bd_prot1"/>
</dbReference>